<feature type="domain" description="Methyl-accepting transducer" evidence="6">
    <location>
        <begin position="309"/>
        <end position="545"/>
    </location>
</feature>
<feature type="coiled-coil region" evidence="4">
    <location>
        <begin position="266"/>
        <end position="294"/>
    </location>
</feature>
<evidence type="ECO:0000256" key="3">
    <source>
        <dbReference type="PROSITE-ProRule" id="PRU00284"/>
    </source>
</evidence>
<evidence type="ECO:0000313" key="9">
    <source>
        <dbReference type="Proteomes" id="UP000069935"/>
    </source>
</evidence>
<evidence type="ECO:0000256" key="1">
    <source>
        <dbReference type="ARBA" id="ARBA00023224"/>
    </source>
</evidence>
<dbReference type="InterPro" id="IPR004089">
    <property type="entry name" value="MCPsignal_dom"/>
</dbReference>
<feature type="transmembrane region" description="Helical" evidence="5">
    <location>
        <begin position="193"/>
        <end position="218"/>
    </location>
</feature>
<keyword evidence="4" id="KW-0175">Coiled coil</keyword>
<dbReference type="InterPro" id="IPR003660">
    <property type="entry name" value="HAMP_dom"/>
</dbReference>
<evidence type="ECO:0000256" key="5">
    <source>
        <dbReference type="SAM" id="Phobius"/>
    </source>
</evidence>
<dbReference type="GO" id="GO:0006935">
    <property type="term" value="P:chemotaxis"/>
    <property type="evidence" value="ECO:0007669"/>
    <property type="project" value="InterPro"/>
</dbReference>
<name>A0AAC8VUQ0_9PROT</name>
<dbReference type="GO" id="GO:0007165">
    <property type="term" value="P:signal transduction"/>
    <property type="evidence" value="ECO:0007669"/>
    <property type="project" value="UniProtKB-KW"/>
</dbReference>
<feature type="domain" description="HAMP" evidence="7">
    <location>
        <begin position="215"/>
        <end position="268"/>
    </location>
</feature>
<evidence type="ECO:0000256" key="2">
    <source>
        <dbReference type="ARBA" id="ARBA00029447"/>
    </source>
</evidence>
<organism evidence="8 9">
    <name type="scientific">Azospirillum thiophilum</name>
    <dbReference type="NCBI Taxonomy" id="528244"/>
    <lineage>
        <taxon>Bacteria</taxon>
        <taxon>Pseudomonadati</taxon>
        <taxon>Pseudomonadota</taxon>
        <taxon>Alphaproteobacteria</taxon>
        <taxon>Rhodospirillales</taxon>
        <taxon>Azospirillaceae</taxon>
        <taxon>Azospirillum</taxon>
    </lineage>
</organism>
<protein>
    <submittedName>
        <fullName evidence="8">Chemotaxis protein</fullName>
    </submittedName>
</protein>
<dbReference type="InterPro" id="IPR024478">
    <property type="entry name" value="HlyB_4HB_MCP"/>
</dbReference>
<evidence type="ECO:0000259" key="7">
    <source>
        <dbReference type="PROSITE" id="PS50885"/>
    </source>
</evidence>
<dbReference type="Pfam" id="PF00015">
    <property type="entry name" value="MCPsignal"/>
    <property type="match status" value="1"/>
</dbReference>
<evidence type="ECO:0000313" key="8">
    <source>
        <dbReference type="EMBL" id="ALG69633.1"/>
    </source>
</evidence>
<proteinExistence type="inferred from homology"/>
<sequence length="565" mass="59371">MLGWFSNQKMIVKILTPVFLLLMIMGVIATVSLQRLALLQEVADTALTVEASRRVTILEIGRHMNAATIAEKNAILEKDEGEMRRFIATFNEEMALVDKEISSLALTATTDIRRGTGERIKQLVEAYRRNAAKVLDLTLQAKDDEAFALSAGEGAKTRVAASKLIEERVEVNRQGMETAIRETRTVAEETHRVVLLLTAAGVALGLSLSLAIVIYLIVRPLRAVTDTMNRVSQGDLDVEVAGAERRDEVGLLARTLDIFKTNAREARRLTAEQEEQKARAAAALKDEMRKLADRFEGSVSAIVQHVASSAQQMRGAAGSLSASATQASAQSVAVAAASEQSSANVQTVAAATEELAASIQEIGRQVTNQTAISATAVQEADRTNATMQILVETASQIGAVVDLINSIAGQTNLLALNATIEAARAGEAGKGFAVVASEVKSLATQTARATEGIQAKVKEIQSATAEAQGAVSGIAGIIGRMSEISSAIAAAIEEQNAATAEISANVAQAARGSEQVSTNIVGVTQAANETGSAANQVLSTADGLASEAERLKTEVTGFIATVRAA</sequence>
<keyword evidence="5" id="KW-0472">Membrane</keyword>
<keyword evidence="1 3" id="KW-0807">Transducer</keyword>
<reference evidence="8 9" key="2">
    <citation type="journal article" date="2016" name="Genome Announc.">
        <title>Complete Genome Sequence of a Strain of Azospirillum thiophilum Isolated from a Sulfide Spring.</title>
        <authorList>
            <person name="Fomenkov A."/>
            <person name="Vincze T."/>
            <person name="Grabovich M."/>
            <person name="Anton B.P."/>
            <person name="Dubinina G."/>
            <person name="Orlova M."/>
            <person name="Belousova E."/>
            <person name="Roberts R.J."/>
        </authorList>
    </citation>
    <scope>NUCLEOTIDE SEQUENCE [LARGE SCALE GENOMIC DNA]</scope>
    <source>
        <strain evidence="8 9">BV-S</strain>
    </source>
</reference>
<dbReference type="PANTHER" id="PTHR32089">
    <property type="entry name" value="METHYL-ACCEPTING CHEMOTAXIS PROTEIN MCPB"/>
    <property type="match status" value="1"/>
</dbReference>
<dbReference type="AlphaFoldDB" id="A0AAC8VUQ0"/>
<dbReference type="KEGG" id="ati:AL072_00365"/>
<dbReference type="GO" id="GO:0016020">
    <property type="term" value="C:membrane"/>
    <property type="evidence" value="ECO:0007669"/>
    <property type="project" value="InterPro"/>
</dbReference>
<keyword evidence="5" id="KW-0812">Transmembrane</keyword>
<accession>A0AAC8VUQ0</accession>
<dbReference type="Pfam" id="PF00672">
    <property type="entry name" value="HAMP"/>
    <property type="match status" value="1"/>
</dbReference>
<dbReference type="PRINTS" id="PR00260">
    <property type="entry name" value="CHEMTRNSDUCR"/>
</dbReference>
<dbReference type="SUPFAM" id="SSF58104">
    <property type="entry name" value="Methyl-accepting chemotaxis protein (MCP) signaling domain"/>
    <property type="match status" value="1"/>
</dbReference>
<reference evidence="9" key="1">
    <citation type="submission" date="2015-08" db="EMBL/GenBank/DDBJ databases">
        <title>Complete Genome Sequence of Azospirillum thiophilum BV-S.</title>
        <authorList>
            <person name="Fomenkov A."/>
            <person name="Vincze T."/>
            <person name="Grabovich M."/>
            <person name="Dubinina G."/>
            <person name="Orlova M."/>
            <person name="Belousova E."/>
            <person name="Roberts R.J."/>
        </authorList>
    </citation>
    <scope>NUCLEOTIDE SEQUENCE [LARGE SCALE GENOMIC DNA]</scope>
    <source>
        <strain evidence="9">BV-S</strain>
    </source>
</reference>
<dbReference type="Gene3D" id="6.10.340.10">
    <property type="match status" value="1"/>
</dbReference>
<dbReference type="PANTHER" id="PTHR32089:SF112">
    <property type="entry name" value="LYSOZYME-LIKE PROTEIN-RELATED"/>
    <property type="match status" value="1"/>
</dbReference>
<keyword evidence="9" id="KW-1185">Reference proteome</keyword>
<evidence type="ECO:0000259" key="6">
    <source>
        <dbReference type="PROSITE" id="PS50111"/>
    </source>
</evidence>
<dbReference type="Gene3D" id="1.10.287.950">
    <property type="entry name" value="Methyl-accepting chemotaxis protein"/>
    <property type="match status" value="1"/>
</dbReference>
<dbReference type="Pfam" id="PF12729">
    <property type="entry name" value="4HB_MCP_1"/>
    <property type="match status" value="1"/>
</dbReference>
<dbReference type="SMART" id="SM00283">
    <property type="entry name" value="MA"/>
    <property type="match status" value="1"/>
</dbReference>
<gene>
    <name evidence="8" type="ORF">AL072_00365</name>
</gene>
<dbReference type="PROSITE" id="PS50111">
    <property type="entry name" value="CHEMOTAXIS_TRANSDUC_2"/>
    <property type="match status" value="1"/>
</dbReference>
<keyword evidence="5" id="KW-1133">Transmembrane helix</keyword>
<evidence type="ECO:0000256" key="4">
    <source>
        <dbReference type="SAM" id="Coils"/>
    </source>
</evidence>
<dbReference type="InterPro" id="IPR004090">
    <property type="entry name" value="Chemotax_Me-accpt_rcpt"/>
</dbReference>
<dbReference type="Proteomes" id="UP000069935">
    <property type="component" value="Chromosome 1"/>
</dbReference>
<dbReference type="SMART" id="SM00304">
    <property type="entry name" value="HAMP"/>
    <property type="match status" value="1"/>
</dbReference>
<feature type="transmembrane region" description="Helical" evidence="5">
    <location>
        <begin position="14"/>
        <end position="33"/>
    </location>
</feature>
<comment type="similarity">
    <text evidence="2">Belongs to the methyl-accepting chemotaxis (MCP) protein family.</text>
</comment>
<dbReference type="GO" id="GO:0004888">
    <property type="term" value="F:transmembrane signaling receptor activity"/>
    <property type="evidence" value="ECO:0007669"/>
    <property type="project" value="InterPro"/>
</dbReference>
<dbReference type="CDD" id="cd06225">
    <property type="entry name" value="HAMP"/>
    <property type="match status" value="1"/>
</dbReference>
<dbReference type="EMBL" id="CP012401">
    <property type="protein sequence ID" value="ALG69633.1"/>
    <property type="molecule type" value="Genomic_DNA"/>
</dbReference>
<dbReference type="PROSITE" id="PS50885">
    <property type="entry name" value="HAMP"/>
    <property type="match status" value="1"/>
</dbReference>